<dbReference type="eggNOG" id="ENOG502SXR2">
    <property type="taxonomic scope" value="Eukaryota"/>
</dbReference>
<accession>I1HM23</accession>
<evidence type="ECO:0000259" key="3">
    <source>
        <dbReference type="Pfam" id="PF08387"/>
    </source>
</evidence>
<dbReference type="OMA" id="IGFCEFP"/>
<dbReference type="Gramene" id="KQK07612">
    <property type="protein sequence ID" value="KQK07612"/>
    <property type="gene ID" value="BRADI_2g36550v3"/>
</dbReference>
<protein>
    <submittedName>
        <fullName evidence="5 6">Uncharacterized protein</fullName>
    </submittedName>
</protein>
<gene>
    <name evidence="6" type="primary">LOC100846293</name>
    <name evidence="5" type="ORF">BRADI_2g36550v3</name>
</gene>
<dbReference type="Proteomes" id="UP000008810">
    <property type="component" value="Chromosome 2"/>
</dbReference>
<dbReference type="RefSeq" id="XP_003566583.1">
    <property type="nucleotide sequence ID" value="XM_003566535.3"/>
</dbReference>
<sequence>MKKTPPASSGRRPRKRGRDGDLIGHEDLVPHGDLISELPDAILCTIISLLPTKDGARTQVLSRRWRPLWLSTPLDLDANYRICFNDFKRFSIVSQILYDHPGPVRRFHFRSIRLHKAKKRYAEEAALIDSWFHSRALAKLQQLDISFHAYENEKHYPLPLSVFHIAPTLLMARIGSCDFPKEIAHAMNFHLLKKLTLQHVSISDNVFHGMLSGCHVLETLHLEDIRDVPCFRITSSTLRSIGICACYLSKAEFIIEDAPRLERLLLSSQGAETIRVIRAPKLEILGPLSPCISEIKIGNLVFQGLIPASLKTPIRTVKILALEISSPDVNVVLDVLRCFPCLEKLYVDWDPNLKTEVKNVLQYDPLDLIECLDTRLNKLVLRRYEGSEEDSGFGKFFVLNAKVLKEMTIGVRGKVKRKWVANQHMLLEVENKASRDAQIKFRYRPHLYLDVHDLSIPDPFNHAFVGQLDALSK</sequence>
<reference evidence="5" key="2">
    <citation type="submission" date="2017-06" db="EMBL/GenBank/DDBJ databases">
        <title>WGS assembly of Brachypodium distachyon.</title>
        <authorList>
            <consortium name="The International Brachypodium Initiative"/>
            <person name="Lucas S."/>
            <person name="Harmon-Smith M."/>
            <person name="Lail K."/>
            <person name="Tice H."/>
            <person name="Grimwood J."/>
            <person name="Bruce D."/>
            <person name="Barry K."/>
            <person name="Shu S."/>
            <person name="Lindquist E."/>
            <person name="Wang M."/>
            <person name="Pitluck S."/>
            <person name="Vogel J.P."/>
            <person name="Garvin D.F."/>
            <person name="Mockler T.C."/>
            <person name="Schmutz J."/>
            <person name="Rokhsar D."/>
            <person name="Bevan M.W."/>
        </authorList>
    </citation>
    <scope>NUCLEOTIDE SEQUENCE</scope>
    <source>
        <strain evidence="5">Bd21</strain>
    </source>
</reference>
<proteinExistence type="predicted"/>
<dbReference type="ExpressionAtlas" id="I1HM23">
    <property type="expression patterns" value="baseline"/>
</dbReference>
<dbReference type="CDD" id="cd22160">
    <property type="entry name" value="F-box_AtFBL13-like"/>
    <property type="match status" value="1"/>
</dbReference>
<dbReference type="Gene3D" id="1.20.1280.50">
    <property type="match status" value="1"/>
</dbReference>
<dbReference type="KEGG" id="bdi:100846293"/>
<dbReference type="EnsemblPlants" id="KQK07612">
    <property type="protein sequence ID" value="KQK07612"/>
    <property type="gene ID" value="BRADI_2g36550v3"/>
</dbReference>
<evidence type="ECO:0000313" key="6">
    <source>
        <dbReference type="EnsemblPlants" id="KQK07612"/>
    </source>
</evidence>
<dbReference type="InterPro" id="IPR036047">
    <property type="entry name" value="F-box-like_dom_sf"/>
</dbReference>
<dbReference type="PANTHER" id="PTHR32141">
    <property type="match status" value="1"/>
</dbReference>
<evidence type="ECO:0000313" key="5">
    <source>
        <dbReference type="EMBL" id="KQK07612.1"/>
    </source>
</evidence>
<dbReference type="SUPFAM" id="SSF52047">
    <property type="entry name" value="RNI-like"/>
    <property type="match status" value="1"/>
</dbReference>
<dbReference type="HOGENOM" id="CLU_023151_0_1_1"/>
<feature type="domain" description="F-box/LRR-repeat protein 15/At3g58940/PEG3-like LRR" evidence="4">
    <location>
        <begin position="128"/>
        <end position="347"/>
    </location>
</feature>
<feature type="domain" description="FBD" evidence="3">
    <location>
        <begin position="365"/>
        <end position="409"/>
    </location>
</feature>
<dbReference type="Pfam" id="PF08387">
    <property type="entry name" value="FBD"/>
    <property type="match status" value="1"/>
</dbReference>
<dbReference type="InterPro" id="IPR001810">
    <property type="entry name" value="F-box_dom"/>
</dbReference>
<evidence type="ECO:0000259" key="4">
    <source>
        <dbReference type="Pfam" id="PF24758"/>
    </source>
</evidence>
<dbReference type="OrthoDB" id="584579at2759"/>
<evidence type="ECO:0000313" key="7">
    <source>
        <dbReference type="Proteomes" id="UP000008810"/>
    </source>
</evidence>
<reference evidence="5 6" key="1">
    <citation type="journal article" date="2010" name="Nature">
        <title>Genome sequencing and analysis of the model grass Brachypodium distachyon.</title>
        <authorList>
            <consortium name="International Brachypodium Initiative"/>
        </authorList>
    </citation>
    <scope>NUCLEOTIDE SEQUENCE [LARGE SCALE GENOMIC DNA]</scope>
    <source>
        <strain evidence="5 6">Bd21</strain>
    </source>
</reference>
<dbReference type="Gene3D" id="3.80.10.10">
    <property type="entry name" value="Ribonuclease Inhibitor"/>
    <property type="match status" value="1"/>
</dbReference>
<dbReference type="InterPro" id="IPR006566">
    <property type="entry name" value="FBD"/>
</dbReference>
<feature type="domain" description="F-box" evidence="2">
    <location>
        <begin position="35"/>
        <end position="74"/>
    </location>
</feature>
<evidence type="ECO:0000259" key="2">
    <source>
        <dbReference type="Pfam" id="PF00646"/>
    </source>
</evidence>
<dbReference type="InterPro" id="IPR053781">
    <property type="entry name" value="F-box_AtFBL13-like"/>
</dbReference>
<name>I1HM23_BRADI</name>
<dbReference type="InterPro" id="IPR032675">
    <property type="entry name" value="LRR_dom_sf"/>
</dbReference>
<dbReference type="EMBL" id="CM000881">
    <property type="protein sequence ID" value="KQK07612.1"/>
    <property type="molecule type" value="Genomic_DNA"/>
</dbReference>
<dbReference type="AlphaFoldDB" id="I1HM23"/>
<keyword evidence="7" id="KW-1185">Reference proteome</keyword>
<dbReference type="Pfam" id="PF24758">
    <property type="entry name" value="LRR_At5g56370"/>
    <property type="match status" value="1"/>
</dbReference>
<evidence type="ECO:0000256" key="1">
    <source>
        <dbReference type="SAM" id="MobiDB-lite"/>
    </source>
</evidence>
<organism evidence="5">
    <name type="scientific">Brachypodium distachyon</name>
    <name type="common">Purple false brome</name>
    <name type="synonym">Trachynia distachya</name>
    <dbReference type="NCBI Taxonomy" id="15368"/>
    <lineage>
        <taxon>Eukaryota</taxon>
        <taxon>Viridiplantae</taxon>
        <taxon>Streptophyta</taxon>
        <taxon>Embryophyta</taxon>
        <taxon>Tracheophyta</taxon>
        <taxon>Spermatophyta</taxon>
        <taxon>Magnoliopsida</taxon>
        <taxon>Liliopsida</taxon>
        <taxon>Poales</taxon>
        <taxon>Poaceae</taxon>
        <taxon>BOP clade</taxon>
        <taxon>Pooideae</taxon>
        <taxon>Stipodae</taxon>
        <taxon>Brachypodieae</taxon>
        <taxon>Brachypodium</taxon>
    </lineage>
</organism>
<dbReference type="GeneID" id="100846293"/>
<dbReference type="InterPro" id="IPR055411">
    <property type="entry name" value="LRR_FXL15/At3g58940/PEG3-like"/>
</dbReference>
<dbReference type="PANTHER" id="PTHR32141:SF45">
    <property type="entry name" value="OS07G0285200 PROTEIN"/>
    <property type="match status" value="1"/>
</dbReference>
<dbReference type="InterPro" id="IPR055302">
    <property type="entry name" value="F-box_dom-containing"/>
</dbReference>
<dbReference type="SUPFAM" id="SSF81383">
    <property type="entry name" value="F-box domain"/>
    <property type="match status" value="1"/>
</dbReference>
<feature type="region of interest" description="Disordered" evidence="1">
    <location>
        <begin position="1"/>
        <end position="24"/>
    </location>
</feature>
<reference evidence="6" key="3">
    <citation type="submission" date="2018-08" db="UniProtKB">
        <authorList>
            <consortium name="EnsemblPlants"/>
        </authorList>
    </citation>
    <scope>IDENTIFICATION</scope>
    <source>
        <strain evidence="6">cv. Bd21</strain>
    </source>
</reference>
<dbReference type="Pfam" id="PF00646">
    <property type="entry name" value="F-box"/>
    <property type="match status" value="1"/>
</dbReference>